<dbReference type="PANTHER" id="PTHR34853">
    <property type="match status" value="1"/>
</dbReference>
<proteinExistence type="predicted"/>
<dbReference type="Gene3D" id="3.40.50.1820">
    <property type="entry name" value="alpha/beta hydrolase"/>
    <property type="match status" value="1"/>
</dbReference>
<accession>A0ABW6PW24</accession>
<evidence type="ECO:0000313" key="2">
    <source>
        <dbReference type="Proteomes" id="UP001601444"/>
    </source>
</evidence>
<dbReference type="Gene3D" id="1.10.260.130">
    <property type="match status" value="1"/>
</dbReference>
<dbReference type="SUPFAM" id="SSF53474">
    <property type="entry name" value="alpha/beta-Hydrolases"/>
    <property type="match status" value="1"/>
</dbReference>
<evidence type="ECO:0000313" key="1">
    <source>
        <dbReference type="EMBL" id="MFF0546633.1"/>
    </source>
</evidence>
<dbReference type="RefSeq" id="WP_280306185.1">
    <property type="nucleotide sequence ID" value="NZ_JBIAMX010000023.1"/>
</dbReference>
<dbReference type="Proteomes" id="UP001601444">
    <property type="component" value="Unassembled WGS sequence"/>
</dbReference>
<organism evidence="1 2">
    <name type="scientific">Nocardia thailandica</name>
    <dbReference type="NCBI Taxonomy" id="257275"/>
    <lineage>
        <taxon>Bacteria</taxon>
        <taxon>Bacillati</taxon>
        <taxon>Actinomycetota</taxon>
        <taxon>Actinomycetes</taxon>
        <taxon>Mycobacteriales</taxon>
        <taxon>Nocardiaceae</taxon>
        <taxon>Nocardia</taxon>
    </lineage>
</organism>
<protein>
    <submittedName>
        <fullName evidence="1">Lipase family protein</fullName>
    </submittedName>
</protein>
<keyword evidence="2" id="KW-1185">Reference proteome</keyword>
<dbReference type="PIRSF" id="PIRSF029171">
    <property type="entry name" value="Esterase_LipA"/>
    <property type="match status" value="1"/>
</dbReference>
<dbReference type="InterPro" id="IPR029058">
    <property type="entry name" value="AB_hydrolase_fold"/>
</dbReference>
<dbReference type="EMBL" id="JBIAMX010000023">
    <property type="protein sequence ID" value="MFF0546633.1"/>
    <property type="molecule type" value="Genomic_DNA"/>
</dbReference>
<name>A0ABW6PW24_9NOCA</name>
<sequence length="379" mass="39361">MTGTSLTGGAGADPFRANTAIGFDRPGQVLRTREVMVPHIAGLSRAWQVIYTTKTTFGIAVPASGIVLEPTAATDSAIAGTPVVVYCPTFHGLGGRCAPSQLLVDGNDPDTSSIAAALVQGWRVAVPDGIGLGIHGAGPHHWLAKKAGAHAALDLARAVIADPDGARLEAPVAVWGYADGGRVAAAAAEYQPGYAPELDLRAVAAGAVIGDPGALINTLDGGPWSGLAFAGMVGLARAYAHLPVDHLLTDVGVRAVRAASEADLDALLVEFLSPLAAWCERPDPWNDPVWHYILTHENLGTSTPLVPIHLYHGLLDGLVPIESGRALFAEYSSRDVAVSWSEFDVTHLGAADLGVPDVLTALRTGFARPPRHQGLNPTN</sequence>
<comment type="caution">
    <text evidence="1">The sequence shown here is derived from an EMBL/GenBank/DDBJ whole genome shotgun (WGS) entry which is preliminary data.</text>
</comment>
<dbReference type="PANTHER" id="PTHR34853:SF1">
    <property type="entry name" value="LIPASE 5"/>
    <property type="match status" value="1"/>
</dbReference>
<dbReference type="InterPro" id="IPR005152">
    <property type="entry name" value="Lipase_secreted"/>
</dbReference>
<dbReference type="Pfam" id="PF03583">
    <property type="entry name" value="LIP"/>
    <property type="match status" value="1"/>
</dbReference>
<gene>
    <name evidence="1" type="ORF">ACFYTF_27720</name>
</gene>
<reference evidence="1 2" key="1">
    <citation type="submission" date="2024-10" db="EMBL/GenBank/DDBJ databases">
        <title>The Natural Products Discovery Center: Release of the First 8490 Sequenced Strains for Exploring Actinobacteria Biosynthetic Diversity.</title>
        <authorList>
            <person name="Kalkreuter E."/>
            <person name="Kautsar S.A."/>
            <person name="Yang D."/>
            <person name="Bader C.D."/>
            <person name="Teijaro C.N."/>
            <person name="Fluegel L."/>
            <person name="Davis C.M."/>
            <person name="Simpson J.R."/>
            <person name="Lauterbach L."/>
            <person name="Steele A.D."/>
            <person name="Gui C."/>
            <person name="Meng S."/>
            <person name="Li G."/>
            <person name="Viehrig K."/>
            <person name="Ye F."/>
            <person name="Su P."/>
            <person name="Kiefer A.F."/>
            <person name="Nichols A."/>
            <person name="Cepeda A.J."/>
            <person name="Yan W."/>
            <person name="Fan B."/>
            <person name="Jiang Y."/>
            <person name="Adhikari A."/>
            <person name="Zheng C.-J."/>
            <person name="Schuster L."/>
            <person name="Cowan T.M."/>
            <person name="Smanski M.J."/>
            <person name="Chevrette M.G."/>
            <person name="De Carvalho L.P.S."/>
            <person name="Shen B."/>
        </authorList>
    </citation>
    <scope>NUCLEOTIDE SEQUENCE [LARGE SCALE GENOMIC DNA]</scope>
    <source>
        <strain evidence="1 2">NPDC004045</strain>
    </source>
</reference>